<feature type="domain" description="Nephrocystin 3-like N-terminal" evidence="4">
    <location>
        <begin position="33"/>
        <end position="153"/>
    </location>
</feature>
<dbReference type="PROSITE" id="PS00678">
    <property type="entry name" value="WD_REPEATS_1"/>
    <property type="match status" value="2"/>
</dbReference>
<dbReference type="CDD" id="cd00200">
    <property type="entry name" value="WD40"/>
    <property type="match status" value="1"/>
</dbReference>
<dbReference type="InterPro" id="IPR036322">
    <property type="entry name" value="WD40_repeat_dom_sf"/>
</dbReference>
<dbReference type="InterPro" id="IPR019775">
    <property type="entry name" value="WD40_repeat_CS"/>
</dbReference>
<dbReference type="PANTHER" id="PTHR19848:SF8">
    <property type="entry name" value="F-BOX AND WD REPEAT DOMAIN CONTAINING 7"/>
    <property type="match status" value="1"/>
</dbReference>
<keyword evidence="2" id="KW-0677">Repeat</keyword>
<reference evidence="5" key="1">
    <citation type="submission" date="2023-03" db="EMBL/GenBank/DDBJ databases">
        <title>Massive genome expansion in bonnet fungi (Mycena s.s.) driven by repeated elements and novel gene families across ecological guilds.</title>
        <authorList>
            <consortium name="Lawrence Berkeley National Laboratory"/>
            <person name="Harder C.B."/>
            <person name="Miyauchi S."/>
            <person name="Viragh M."/>
            <person name="Kuo A."/>
            <person name="Thoen E."/>
            <person name="Andreopoulos B."/>
            <person name="Lu D."/>
            <person name="Skrede I."/>
            <person name="Drula E."/>
            <person name="Henrissat B."/>
            <person name="Morin E."/>
            <person name="Kohler A."/>
            <person name="Barry K."/>
            <person name="LaButti K."/>
            <person name="Morin E."/>
            <person name="Salamov A."/>
            <person name="Lipzen A."/>
            <person name="Mereny Z."/>
            <person name="Hegedus B."/>
            <person name="Baldrian P."/>
            <person name="Stursova M."/>
            <person name="Weitz H."/>
            <person name="Taylor A."/>
            <person name="Grigoriev I.V."/>
            <person name="Nagy L.G."/>
            <person name="Martin F."/>
            <person name="Kauserud H."/>
        </authorList>
    </citation>
    <scope>NUCLEOTIDE SEQUENCE</scope>
    <source>
        <strain evidence="5">9284</strain>
    </source>
</reference>
<evidence type="ECO:0000259" key="4">
    <source>
        <dbReference type="Pfam" id="PF24883"/>
    </source>
</evidence>
<dbReference type="SMART" id="SM00320">
    <property type="entry name" value="WD40"/>
    <property type="match status" value="8"/>
</dbReference>
<dbReference type="PRINTS" id="PR00320">
    <property type="entry name" value="GPROTEINBRPT"/>
</dbReference>
<dbReference type="InterPro" id="IPR001680">
    <property type="entry name" value="WD40_rpt"/>
</dbReference>
<dbReference type="Gene3D" id="2.130.10.10">
    <property type="entry name" value="YVTN repeat-like/Quinoprotein amine dehydrogenase"/>
    <property type="match status" value="2"/>
</dbReference>
<proteinExistence type="predicted"/>
<dbReference type="Proteomes" id="UP001221142">
    <property type="component" value="Unassembled WGS sequence"/>
</dbReference>
<dbReference type="SUPFAM" id="SSF50998">
    <property type="entry name" value="Quinoprotein alcohol dehydrogenase-like"/>
    <property type="match status" value="1"/>
</dbReference>
<keyword evidence="1 3" id="KW-0853">WD repeat</keyword>
<sequence>MIGSSPRQAALLQKAINQRARTVSSAAPDEDKQMLGASFFCSRASDETSNARLIAPTIAHALCIASPGIRSHVLKAIMDDSALAEPTYIKLADQFNKLIYFPTRRLTGTSLPYKIIILDALDECRDLNIVHSLIRLIFASSSDLPLKVFISSRDEYLIRRAFEEQWAHGPRAFYLHEVDKAVVADDISRYIKASLGDIHERYRTHSLDMWPSEDEVSRLVDQSGTFFIYAATAVRYIMDGGPPYQRRLSFMANQVSRLDGKKISVIDRLYGHILRQLCAALEESEVDDIKGVLSMIIFLRNPLSIGAVSLLYGGNATILQAYLSHLTSLIHIPSNPLNPITPFHASFPDFATDTSRGGLLNVQSDRHTCPEFTALDISEGHELLLVKCLQCMNDSLKYNICDVPVEFRTLPVNPGEISDNYGHQINEALKYSCVHWAHHLENTENPRPSLMSALDNFLRRHLLHWLEALGWINGLHSGLDCLAVAVSALTLLVEDARRFLQKNFDLISQYGSEIYRSALVWIPETSPMRKVYINPTDNFPKIVAGLPFEGPWAFILPTSWDLQELVMHTESPIQAVAFSPNAQQVVAGSDDGLLRLWNAQTGAAENTIQAHLGPILSIEFANSGARIVSSSADSTIKICDAVTGSLEATLLGHTDAVNSVKFSPNDTQVVSASSDKTVKIWDANSGTLVIELKYHTSAVLAAIFSPDSSRVFSASEDGACIWIYHMLSGELETIIPYPGNHITALSFSHDSRRLAFAASPLSFLPSPRILAIHTGGTSTEPESAAHRLRPGPGSAIVNCLAFSPDGTLLASGGKSWVKAWNTKTGQLWSVTDQVQNVLSVSFSQENSRIVVGSTDGVRIWNHDPDKDSKSEGAIRGRRVDWNCLVFSPDGGWLAGISNQNSVKLWNATTGQPIALSLASSSFVRDLERIEPILRIEGVAFSRNGERLLGVVLDPGWSKGWPITQHWPSAPKPASICIWNTTTGKLEAELQNQSELVSAAFFQDFGRVAFASKQPKKDDVESYRIFIWDSTTGAAVLEASFVPRLPKPNPHTVPFPAPKLEDVVLAISRDDTHVVLKLGQDVAIRNVETGTSFLASTPLTLPDSGKIPKAESGSASEKFRIIYEDNDRLQLSNAWVVGSNSRCWIPPHERDFTKSAVSKTKACFAYASGRVVILDMGGEQD</sequence>
<accession>A0AAD7CA97</accession>
<dbReference type="InterPro" id="IPR011047">
    <property type="entry name" value="Quinoprotein_ADH-like_sf"/>
</dbReference>
<feature type="repeat" description="WD" evidence="3">
    <location>
        <begin position="608"/>
        <end position="649"/>
    </location>
</feature>
<evidence type="ECO:0000256" key="2">
    <source>
        <dbReference type="ARBA" id="ARBA00022737"/>
    </source>
</evidence>
<evidence type="ECO:0000256" key="1">
    <source>
        <dbReference type="ARBA" id="ARBA00022574"/>
    </source>
</evidence>
<feature type="repeat" description="WD" evidence="3">
    <location>
        <begin position="566"/>
        <end position="607"/>
    </location>
</feature>
<dbReference type="AlphaFoldDB" id="A0AAD7CA97"/>
<gene>
    <name evidence="5" type="ORF">FB45DRAFT_826046</name>
</gene>
<organism evidence="5 6">
    <name type="scientific">Roridomyces roridus</name>
    <dbReference type="NCBI Taxonomy" id="1738132"/>
    <lineage>
        <taxon>Eukaryota</taxon>
        <taxon>Fungi</taxon>
        <taxon>Dikarya</taxon>
        <taxon>Basidiomycota</taxon>
        <taxon>Agaricomycotina</taxon>
        <taxon>Agaricomycetes</taxon>
        <taxon>Agaricomycetidae</taxon>
        <taxon>Agaricales</taxon>
        <taxon>Marasmiineae</taxon>
        <taxon>Mycenaceae</taxon>
        <taxon>Roridomyces</taxon>
    </lineage>
</organism>
<dbReference type="InterPro" id="IPR015943">
    <property type="entry name" value="WD40/YVTN_repeat-like_dom_sf"/>
</dbReference>
<evidence type="ECO:0000313" key="6">
    <source>
        <dbReference type="Proteomes" id="UP001221142"/>
    </source>
</evidence>
<feature type="repeat" description="WD" evidence="3">
    <location>
        <begin position="650"/>
        <end position="691"/>
    </location>
</feature>
<evidence type="ECO:0000313" key="5">
    <source>
        <dbReference type="EMBL" id="KAJ7641772.1"/>
    </source>
</evidence>
<dbReference type="PROSITE" id="PS50082">
    <property type="entry name" value="WD_REPEATS_2"/>
    <property type="match status" value="4"/>
</dbReference>
<dbReference type="Pfam" id="PF00400">
    <property type="entry name" value="WD40"/>
    <property type="match status" value="6"/>
</dbReference>
<dbReference type="InterPro" id="IPR020472">
    <property type="entry name" value="WD40_PAC1"/>
</dbReference>
<dbReference type="PROSITE" id="PS50294">
    <property type="entry name" value="WD_REPEATS_REGION"/>
    <property type="match status" value="2"/>
</dbReference>
<feature type="repeat" description="WD" evidence="3">
    <location>
        <begin position="874"/>
        <end position="915"/>
    </location>
</feature>
<evidence type="ECO:0000256" key="3">
    <source>
        <dbReference type="PROSITE-ProRule" id="PRU00221"/>
    </source>
</evidence>
<dbReference type="EMBL" id="JARKIF010000004">
    <property type="protein sequence ID" value="KAJ7641772.1"/>
    <property type="molecule type" value="Genomic_DNA"/>
</dbReference>
<comment type="caution">
    <text evidence="5">The sequence shown here is derived from an EMBL/GenBank/DDBJ whole genome shotgun (WGS) entry which is preliminary data.</text>
</comment>
<keyword evidence="6" id="KW-1185">Reference proteome</keyword>
<dbReference type="SUPFAM" id="SSF50978">
    <property type="entry name" value="WD40 repeat-like"/>
    <property type="match status" value="1"/>
</dbReference>
<dbReference type="PANTHER" id="PTHR19848">
    <property type="entry name" value="WD40 REPEAT PROTEIN"/>
    <property type="match status" value="1"/>
</dbReference>
<dbReference type="Pfam" id="PF24883">
    <property type="entry name" value="NPHP3_N"/>
    <property type="match status" value="1"/>
</dbReference>
<dbReference type="InterPro" id="IPR056884">
    <property type="entry name" value="NPHP3-like_N"/>
</dbReference>
<protein>
    <recommendedName>
        <fullName evidence="4">Nephrocystin 3-like N-terminal domain-containing protein</fullName>
    </recommendedName>
</protein>
<name>A0AAD7CA97_9AGAR</name>